<dbReference type="AlphaFoldDB" id="A0A2G6E6V0"/>
<comment type="catalytic activity">
    <reaction evidence="5">
        <text>pseudouridine(1915) in 23S rRNA + S-adenosyl-L-methionine = N(3)-methylpseudouridine(1915) in 23S rRNA + S-adenosyl-L-homocysteine + H(+)</text>
        <dbReference type="Rhea" id="RHEA:42752"/>
        <dbReference type="Rhea" id="RHEA-COMP:10221"/>
        <dbReference type="Rhea" id="RHEA-COMP:10222"/>
        <dbReference type="ChEBI" id="CHEBI:15378"/>
        <dbReference type="ChEBI" id="CHEBI:57856"/>
        <dbReference type="ChEBI" id="CHEBI:59789"/>
        <dbReference type="ChEBI" id="CHEBI:65314"/>
        <dbReference type="ChEBI" id="CHEBI:74486"/>
        <dbReference type="EC" id="2.1.1.177"/>
    </reaction>
</comment>
<comment type="subunit">
    <text evidence="5">Homodimer.</text>
</comment>
<feature type="binding site" evidence="5">
    <location>
        <position position="106"/>
    </location>
    <ligand>
        <name>S-adenosyl-L-methionine</name>
        <dbReference type="ChEBI" id="CHEBI:59789"/>
    </ligand>
</feature>
<keyword evidence="3 5" id="KW-0949">S-adenosyl-L-methionine</keyword>
<dbReference type="Pfam" id="PF02590">
    <property type="entry name" value="SPOUT_MTase"/>
    <property type="match status" value="1"/>
</dbReference>
<gene>
    <name evidence="5" type="primary">rlmH</name>
    <name evidence="6" type="ORF">CSB45_06255</name>
</gene>
<comment type="caution">
    <text evidence="6">The sequence shown here is derived from an EMBL/GenBank/DDBJ whole genome shotgun (WGS) entry which is preliminary data.</text>
</comment>
<keyword evidence="5" id="KW-0698">rRNA processing</keyword>
<dbReference type="HAMAP" id="MF_00658">
    <property type="entry name" value="23SrRNA_methyltr_H"/>
    <property type="match status" value="1"/>
</dbReference>
<comment type="similarity">
    <text evidence="4 5">Belongs to the RNA methyltransferase RlmH family.</text>
</comment>
<dbReference type="Proteomes" id="UP000229740">
    <property type="component" value="Unassembled WGS sequence"/>
</dbReference>
<accession>A0A2G6E6V0</accession>
<reference evidence="6 7" key="1">
    <citation type="submission" date="2017-10" db="EMBL/GenBank/DDBJ databases">
        <title>Novel microbial diversity and functional potential in the marine mammal oral microbiome.</title>
        <authorList>
            <person name="Dudek N.K."/>
            <person name="Sun C.L."/>
            <person name="Burstein D."/>
            <person name="Kantor R.S."/>
            <person name="Aliaga Goltsman D.S."/>
            <person name="Bik E.M."/>
            <person name="Thomas B.C."/>
            <person name="Banfield J.F."/>
            <person name="Relman D.A."/>
        </authorList>
    </citation>
    <scope>NUCLEOTIDE SEQUENCE [LARGE SCALE GENOMIC DNA]</scope>
    <source>
        <strain evidence="6">DOLZORAL124_49_17</strain>
    </source>
</reference>
<evidence type="ECO:0000256" key="1">
    <source>
        <dbReference type="ARBA" id="ARBA00022603"/>
    </source>
</evidence>
<protein>
    <recommendedName>
        <fullName evidence="5">Ribosomal RNA large subunit methyltransferase H</fullName>
        <ecNumber evidence="5">2.1.1.177</ecNumber>
    </recommendedName>
    <alternativeName>
        <fullName evidence="5">23S rRNA (pseudouridine1915-N3)-methyltransferase</fullName>
    </alternativeName>
    <alternativeName>
        <fullName evidence="5">23S rRNA m3Psi1915 methyltransferase</fullName>
    </alternativeName>
    <alternativeName>
        <fullName evidence="5">rRNA (pseudouridine-N3-)-methyltransferase RlmH</fullName>
    </alternativeName>
</protein>
<evidence type="ECO:0000256" key="2">
    <source>
        <dbReference type="ARBA" id="ARBA00022679"/>
    </source>
</evidence>
<evidence type="ECO:0000256" key="3">
    <source>
        <dbReference type="ARBA" id="ARBA00022691"/>
    </source>
</evidence>
<dbReference type="CDD" id="cd18081">
    <property type="entry name" value="RlmH-like"/>
    <property type="match status" value="1"/>
</dbReference>
<dbReference type="SUPFAM" id="SSF75217">
    <property type="entry name" value="alpha/beta knot"/>
    <property type="match status" value="1"/>
</dbReference>
<organism evidence="6 7">
    <name type="scientific">candidate division KSB3 bacterium</name>
    <dbReference type="NCBI Taxonomy" id="2044937"/>
    <lineage>
        <taxon>Bacteria</taxon>
        <taxon>candidate division KSB3</taxon>
    </lineage>
</organism>
<comment type="function">
    <text evidence="5">Specifically methylates the pseudouridine at position 1915 (m3Psi1915) in 23S rRNA.</text>
</comment>
<feature type="binding site" evidence="5">
    <location>
        <position position="73"/>
    </location>
    <ligand>
        <name>S-adenosyl-L-methionine</name>
        <dbReference type="ChEBI" id="CHEBI:59789"/>
    </ligand>
</feature>
<keyword evidence="5" id="KW-0963">Cytoplasm</keyword>
<dbReference type="PANTHER" id="PTHR33603:SF1">
    <property type="entry name" value="RIBOSOMAL RNA LARGE SUBUNIT METHYLTRANSFERASE H"/>
    <property type="match status" value="1"/>
</dbReference>
<dbReference type="InterPro" id="IPR029028">
    <property type="entry name" value="Alpha/beta_knot_MTases"/>
</dbReference>
<dbReference type="PIRSF" id="PIRSF004505">
    <property type="entry name" value="MT_bac"/>
    <property type="match status" value="1"/>
</dbReference>
<dbReference type="EMBL" id="PDPS01000025">
    <property type="protein sequence ID" value="PID57820.1"/>
    <property type="molecule type" value="Genomic_DNA"/>
</dbReference>
<proteinExistence type="inferred from homology"/>
<evidence type="ECO:0000256" key="5">
    <source>
        <dbReference type="HAMAP-Rule" id="MF_00658"/>
    </source>
</evidence>
<sequence>MTITLLALGKIKDRALQRLIDKYCQRIQHYTRFEYIELSAEKRKKTENDTCVKKRESEKIQKQLLPHDFIVALDERGLEYCSMDFAKFLEKQQIRGNRKRLVFVTGGATGFSETFLRSADLCLALSKMTLPHQLCRLLFVEQLYRAFSIIAGEPYHNA</sequence>
<dbReference type="GO" id="GO:0005737">
    <property type="term" value="C:cytoplasm"/>
    <property type="evidence" value="ECO:0007669"/>
    <property type="project" value="UniProtKB-SubCell"/>
</dbReference>
<dbReference type="InterPro" id="IPR003742">
    <property type="entry name" value="RlmH-like"/>
</dbReference>
<comment type="subcellular location">
    <subcellularLocation>
        <location evidence="5">Cytoplasm</location>
    </subcellularLocation>
</comment>
<dbReference type="PANTHER" id="PTHR33603">
    <property type="entry name" value="METHYLTRANSFERASE"/>
    <property type="match status" value="1"/>
</dbReference>
<dbReference type="EC" id="2.1.1.177" evidence="5"/>
<keyword evidence="1 5" id="KW-0489">Methyltransferase</keyword>
<evidence type="ECO:0000313" key="6">
    <source>
        <dbReference type="EMBL" id="PID57820.1"/>
    </source>
</evidence>
<dbReference type="GO" id="GO:0070038">
    <property type="term" value="F:rRNA (pseudouridine-N3-)-methyltransferase activity"/>
    <property type="evidence" value="ECO:0007669"/>
    <property type="project" value="UniProtKB-UniRule"/>
</dbReference>
<dbReference type="Gene3D" id="3.40.1280.10">
    <property type="match status" value="1"/>
</dbReference>
<evidence type="ECO:0000313" key="7">
    <source>
        <dbReference type="Proteomes" id="UP000229740"/>
    </source>
</evidence>
<feature type="binding site" evidence="5">
    <location>
        <begin position="125"/>
        <end position="130"/>
    </location>
    <ligand>
        <name>S-adenosyl-L-methionine</name>
        <dbReference type="ChEBI" id="CHEBI:59789"/>
    </ligand>
</feature>
<evidence type="ECO:0000256" key="4">
    <source>
        <dbReference type="ARBA" id="ARBA00038303"/>
    </source>
</evidence>
<name>A0A2G6E6V0_9BACT</name>
<dbReference type="InterPro" id="IPR029026">
    <property type="entry name" value="tRNA_m1G_MTases_N"/>
</dbReference>
<keyword evidence="2 5" id="KW-0808">Transferase</keyword>